<dbReference type="RefSeq" id="WP_055159173.1">
    <property type="nucleotide sequence ID" value="NZ_CBCTJF010000001.1"/>
</dbReference>
<feature type="domain" description="Carbohydrate-binding" evidence="1">
    <location>
        <begin position="22"/>
        <end position="200"/>
    </location>
</feature>
<dbReference type="Pfam" id="PF16011">
    <property type="entry name" value="CBM9_2"/>
    <property type="match status" value="1"/>
</dbReference>
<dbReference type="InterPro" id="IPR010502">
    <property type="entry name" value="Carb-bd_dom_fam9"/>
</dbReference>
<evidence type="ECO:0000259" key="1">
    <source>
        <dbReference type="Pfam" id="PF16011"/>
    </source>
</evidence>
<proteinExistence type="predicted"/>
<evidence type="ECO:0000313" key="2">
    <source>
        <dbReference type="EMBL" id="CUO24763.1"/>
    </source>
</evidence>
<dbReference type="Proteomes" id="UP000095787">
    <property type="component" value="Unassembled WGS sequence"/>
</dbReference>
<dbReference type="CDD" id="cd09620">
    <property type="entry name" value="CBM9_like_3"/>
    <property type="match status" value="1"/>
</dbReference>
<dbReference type="GO" id="GO:0016052">
    <property type="term" value="P:carbohydrate catabolic process"/>
    <property type="evidence" value="ECO:0007669"/>
    <property type="project" value="InterPro"/>
</dbReference>
<dbReference type="GO" id="GO:0004553">
    <property type="term" value="F:hydrolase activity, hydrolyzing O-glycosyl compounds"/>
    <property type="evidence" value="ECO:0007669"/>
    <property type="project" value="InterPro"/>
</dbReference>
<dbReference type="SUPFAM" id="SSF49344">
    <property type="entry name" value="CBD9-like"/>
    <property type="match status" value="1"/>
</dbReference>
<evidence type="ECO:0000313" key="3">
    <source>
        <dbReference type="Proteomes" id="UP000095787"/>
    </source>
</evidence>
<dbReference type="EMBL" id="CYZO01000027">
    <property type="protein sequence ID" value="CUO24763.1"/>
    <property type="molecule type" value="Genomic_DNA"/>
</dbReference>
<dbReference type="GO" id="GO:0030246">
    <property type="term" value="F:carbohydrate binding"/>
    <property type="evidence" value="ECO:0007669"/>
    <property type="project" value="InterPro"/>
</dbReference>
<gene>
    <name evidence="2" type="ORF">ERS852456_02009</name>
</gene>
<dbReference type="Gene3D" id="2.60.40.1190">
    <property type="match status" value="1"/>
</dbReference>
<reference evidence="2 3" key="1">
    <citation type="submission" date="2015-09" db="EMBL/GenBank/DDBJ databases">
        <authorList>
            <consortium name="Pathogen Informatics"/>
        </authorList>
    </citation>
    <scope>NUCLEOTIDE SEQUENCE [LARGE SCALE GENOMIC DNA]</scope>
    <source>
        <strain evidence="2 3">2789STDY5834841</strain>
    </source>
</reference>
<accession>A0A174DH25</accession>
<organism evidence="2 3">
    <name type="scientific">[Ruminococcus] torques</name>
    <dbReference type="NCBI Taxonomy" id="33039"/>
    <lineage>
        <taxon>Bacteria</taxon>
        <taxon>Bacillati</taxon>
        <taxon>Bacillota</taxon>
        <taxon>Clostridia</taxon>
        <taxon>Lachnospirales</taxon>
        <taxon>Lachnospiraceae</taxon>
        <taxon>Mediterraneibacter</taxon>
    </lineage>
</organism>
<name>A0A174DH25_9FIRM</name>
<protein>
    <recommendedName>
        <fullName evidence="1">Carbohydrate-binding domain-containing protein</fullName>
    </recommendedName>
</protein>
<dbReference type="AlphaFoldDB" id="A0A174DH25"/>
<sequence length="207" mass="24216">MKLEVEIIERKEQLDDLIPFRVENALWGTEKFPPMYGYIGFIPQDAFYLKLICEEKNPLRVYTEINDPIYRDSVMEAYLMFEPVSSRANEENYLNFAVNANGVLHAEYGSRRMYRSYFTEAERAEFECHAEVHENDWTAELKVPVKILEKIYGPLNLGEGSYFTCNFYKISESKEAEHYASYSPILSSVPSFHVPEFFADAKIVRQK</sequence>